<dbReference type="Gene3D" id="1.20.1310.10">
    <property type="entry name" value="Cullin Repeats"/>
    <property type="match status" value="2"/>
</dbReference>
<dbReference type="SUPFAM" id="SSF75632">
    <property type="entry name" value="Cullin homology domain"/>
    <property type="match status" value="1"/>
</dbReference>
<dbReference type="AlphaFoldDB" id="A0A8S0RYX8"/>
<dbReference type="GO" id="GO:0006511">
    <property type="term" value="P:ubiquitin-dependent protein catabolic process"/>
    <property type="evidence" value="ECO:0007669"/>
    <property type="project" value="InterPro"/>
</dbReference>
<reference evidence="5 6" key="1">
    <citation type="submission" date="2019-12" db="EMBL/GenBank/DDBJ databases">
        <authorList>
            <person name="Alioto T."/>
            <person name="Alioto T."/>
            <person name="Gomez Garrido J."/>
        </authorList>
    </citation>
    <scope>NUCLEOTIDE SEQUENCE [LARGE SCALE GENOMIC DNA]</scope>
</reference>
<dbReference type="PROSITE" id="PS50069">
    <property type="entry name" value="CULLIN_2"/>
    <property type="match status" value="1"/>
</dbReference>
<dbReference type="InterPro" id="IPR016158">
    <property type="entry name" value="Cullin_homology"/>
</dbReference>
<proteinExistence type="inferred from homology"/>
<protein>
    <submittedName>
        <fullName evidence="5">Cullin-1-like</fullName>
    </submittedName>
</protein>
<sequence length="145" mass="16759">MYMVGFFSMYMTLRGVLQAEKRDVIGLQEQLFVRKVIELHDKIMAYVTDCFLNNSLFHKALKEAFEIFCNKGVARSSSAKLLATFCDNILKNGGSEKLSDEAIEETLEKVVKLLAYISNNDLFAEFYRKKLARWLLFDKNANDEH</sequence>
<name>A0A8S0RYX8_OLEEU</name>
<dbReference type="InterPro" id="IPR045093">
    <property type="entry name" value="Cullin"/>
</dbReference>
<dbReference type="Proteomes" id="UP000594638">
    <property type="component" value="Unassembled WGS sequence"/>
</dbReference>
<accession>A0A8S0RYX8</accession>
<evidence type="ECO:0000313" key="5">
    <source>
        <dbReference type="EMBL" id="CAA2985395.1"/>
    </source>
</evidence>
<comment type="similarity">
    <text evidence="1 2 3">Belongs to the cullin family.</text>
</comment>
<evidence type="ECO:0000256" key="1">
    <source>
        <dbReference type="ARBA" id="ARBA00006019"/>
    </source>
</evidence>
<dbReference type="OrthoDB" id="1921183at2759"/>
<dbReference type="EMBL" id="CACTIH010003806">
    <property type="protein sequence ID" value="CAA2985395.1"/>
    <property type="molecule type" value="Genomic_DNA"/>
</dbReference>
<dbReference type="Pfam" id="PF00888">
    <property type="entry name" value="Cullin"/>
    <property type="match status" value="1"/>
</dbReference>
<feature type="domain" description="Cullin family profile" evidence="4">
    <location>
        <begin position="77"/>
        <end position="145"/>
    </location>
</feature>
<dbReference type="Gramene" id="OE9A113638T2">
    <property type="protein sequence ID" value="OE9A113638C2"/>
    <property type="gene ID" value="OE9A113638"/>
</dbReference>
<dbReference type="PANTHER" id="PTHR11932">
    <property type="entry name" value="CULLIN"/>
    <property type="match status" value="1"/>
</dbReference>
<dbReference type="GO" id="GO:0031625">
    <property type="term" value="F:ubiquitin protein ligase binding"/>
    <property type="evidence" value="ECO:0007669"/>
    <property type="project" value="InterPro"/>
</dbReference>
<evidence type="ECO:0000256" key="2">
    <source>
        <dbReference type="PROSITE-ProRule" id="PRU00330"/>
    </source>
</evidence>
<evidence type="ECO:0000259" key="4">
    <source>
        <dbReference type="PROSITE" id="PS50069"/>
    </source>
</evidence>
<dbReference type="InterPro" id="IPR016159">
    <property type="entry name" value="Cullin_repeat-like_dom_sf"/>
</dbReference>
<dbReference type="InterPro" id="IPR036317">
    <property type="entry name" value="Cullin_homology_sf"/>
</dbReference>
<comment type="caution">
    <text evidence="5">The sequence shown here is derived from an EMBL/GenBank/DDBJ whole genome shotgun (WGS) entry which is preliminary data.</text>
</comment>
<evidence type="ECO:0000313" key="6">
    <source>
        <dbReference type="Proteomes" id="UP000594638"/>
    </source>
</evidence>
<dbReference type="SUPFAM" id="SSF74788">
    <property type="entry name" value="Cullin repeat-like"/>
    <property type="match status" value="1"/>
</dbReference>
<evidence type="ECO:0000256" key="3">
    <source>
        <dbReference type="RuleBase" id="RU003829"/>
    </source>
</evidence>
<gene>
    <name evidence="5" type="ORF">OLEA9_A113638</name>
</gene>
<organism evidence="5 6">
    <name type="scientific">Olea europaea subsp. europaea</name>
    <dbReference type="NCBI Taxonomy" id="158383"/>
    <lineage>
        <taxon>Eukaryota</taxon>
        <taxon>Viridiplantae</taxon>
        <taxon>Streptophyta</taxon>
        <taxon>Embryophyta</taxon>
        <taxon>Tracheophyta</taxon>
        <taxon>Spermatophyta</taxon>
        <taxon>Magnoliopsida</taxon>
        <taxon>eudicotyledons</taxon>
        <taxon>Gunneridae</taxon>
        <taxon>Pentapetalae</taxon>
        <taxon>asterids</taxon>
        <taxon>lamiids</taxon>
        <taxon>Lamiales</taxon>
        <taxon>Oleaceae</taxon>
        <taxon>Oleeae</taxon>
        <taxon>Olea</taxon>
    </lineage>
</organism>
<dbReference type="InterPro" id="IPR001373">
    <property type="entry name" value="Cullin_N"/>
</dbReference>
<keyword evidence="6" id="KW-1185">Reference proteome</keyword>